<accession>A0ABT9PZY6</accession>
<evidence type="ECO:0000313" key="3">
    <source>
        <dbReference type="EMBL" id="MDP9840007.1"/>
    </source>
</evidence>
<feature type="region of interest" description="Disordered" evidence="1">
    <location>
        <begin position="37"/>
        <end position="96"/>
    </location>
</feature>
<dbReference type="PROSITE" id="PS51257">
    <property type="entry name" value="PROKAR_LIPOPROTEIN"/>
    <property type="match status" value="1"/>
</dbReference>
<feature type="compositionally biased region" description="Polar residues" evidence="1">
    <location>
        <begin position="50"/>
        <end position="69"/>
    </location>
</feature>
<reference evidence="3 4" key="1">
    <citation type="submission" date="2023-07" db="EMBL/GenBank/DDBJ databases">
        <title>Sorghum-associated microbial communities from plants grown in Nebraska, USA.</title>
        <authorList>
            <person name="Schachtman D."/>
        </authorList>
    </citation>
    <scope>NUCLEOTIDE SEQUENCE [LARGE SCALE GENOMIC DNA]</scope>
    <source>
        <strain evidence="3 4">DS1307</strain>
    </source>
</reference>
<dbReference type="RefSeq" id="WP_306839205.1">
    <property type="nucleotide sequence ID" value="NZ_JAUSRF010000021.1"/>
</dbReference>
<dbReference type="EMBL" id="JAUSRF010000021">
    <property type="protein sequence ID" value="MDP9840007.1"/>
    <property type="molecule type" value="Genomic_DNA"/>
</dbReference>
<comment type="caution">
    <text evidence="3">The sequence shown here is derived from an EMBL/GenBank/DDBJ whole genome shotgun (WGS) entry which is preliminary data.</text>
</comment>
<keyword evidence="2" id="KW-0732">Signal</keyword>
<feature type="region of interest" description="Disordered" evidence="1">
    <location>
        <begin position="108"/>
        <end position="155"/>
    </location>
</feature>
<gene>
    <name evidence="3" type="ORF">J2T09_004787</name>
</gene>
<evidence type="ECO:0000256" key="1">
    <source>
        <dbReference type="SAM" id="MobiDB-lite"/>
    </source>
</evidence>
<feature type="signal peptide" evidence="2">
    <location>
        <begin position="1"/>
        <end position="28"/>
    </location>
</feature>
<feature type="chain" id="PRO_5045605938" description="Lipoprotein" evidence="2">
    <location>
        <begin position="29"/>
        <end position="277"/>
    </location>
</feature>
<organism evidence="3 4">
    <name type="scientific">Neorhizobium huautlense</name>
    <dbReference type="NCBI Taxonomy" id="67774"/>
    <lineage>
        <taxon>Bacteria</taxon>
        <taxon>Pseudomonadati</taxon>
        <taxon>Pseudomonadota</taxon>
        <taxon>Alphaproteobacteria</taxon>
        <taxon>Hyphomicrobiales</taxon>
        <taxon>Rhizobiaceae</taxon>
        <taxon>Rhizobium/Agrobacterium group</taxon>
        <taxon>Neorhizobium</taxon>
    </lineage>
</organism>
<sequence>MRQGRTMPGFARGTPFRAAALMLLAALAACNTTDALTPQVDVGGGMRPSSPVTQADTERMASSQPSYGSPNAYAGGRDYDQFPEAPSASRRGPQNSLEAQARAIDAGSNSPIASAPLDPLPDAASAPQNVPANTPPQHHAAPMQASLPPTQENTGASETIRFLPIIGAPVQAVTPLSRQLGMRARAAGLTIKPSGDASSEHILKGYLSAFPDGGSITVVYVWDILDNSGTRLNRIQGQQKVPGGGSDPWTSVPAATMEAIAGETIDAYMEWRHAQPG</sequence>
<proteinExistence type="predicted"/>
<feature type="compositionally biased region" description="Low complexity" evidence="1">
    <location>
        <begin position="110"/>
        <end position="127"/>
    </location>
</feature>
<evidence type="ECO:0000256" key="2">
    <source>
        <dbReference type="SAM" id="SignalP"/>
    </source>
</evidence>
<keyword evidence="4" id="KW-1185">Reference proteome</keyword>
<evidence type="ECO:0008006" key="5">
    <source>
        <dbReference type="Google" id="ProtNLM"/>
    </source>
</evidence>
<evidence type="ECO:0000313" key="4">
    <source>
        <dbReference type="Proteomes" id="UP001241472"/>
    </source>
</evidence>
<dbReference type="Proteomes" id="UP001241472">
    <property type="component" value="Unassembled WGS sequence"/>
</dbReference>
<name>A0ABT9PZY6_9HYPH</name>
<protein>
    <recommendedName>
        <fullName evidence="5">Lipoprotein</fullName>
    </recommendedName>
</protein>